<reference evidence="1 2" key="1">
    <citation type="submission" date="2018-09" db="EMBL/GenBank/DDBJ databases">
        <authorList>
            <person name="Le Fleche-Mateos A."/>
        </authorList>
    </citation>
    <scope>NUCLEOTIDE SEQUENCE [LARGE SCALE GENOMIC DNA]</scope>
    <source>
        <strain evidence="1 2">DSM 30078</strain>
    </source>
</reference>
<sequence length="105" mass="11925">MSNTHDLIARAIREKKQITAIYQGYYREMCPHALGTKNGREQALFYQFGGQSSTGIVTPDSTFNWRCIPIEGLSEVNIRDGEWYTANNHSQDQTCIDGIEIEVKP</sequence>
<protein>
    <submittedName>
        <fullName evidence="1">Uncharacterized protein</fullName>
    </submittedName>
</protein>
<organism evidence="1 2">
    <name type="scientific">Rahnella inusitata</name>
    <dbReference type="NCBI Taxonomy" id="58169"/>
    <lineage>
        <taxon>Bacteria</taxon>
        <taxon>Pseudomonadati</taxon>
        <taxon>Pseudomonadota</taxon>
        <taxon>Gammaproteobacteria</taxon>
        <taxon>Enterobacterales</taxon>
        <taxon>Yersiniaceae</taxon>
        <taxon>Rahnella</taxon>
    </lineage>
</organism>
<proteinExistence type="predicted"/>
<comment type="caution">
    <text evidence="1">The sequence shown here is derived from an EMBL/GenBank/DDBJ whole genome shotgun (WGS) entry which is preliminary data.</text>
</comment>
<evidence type="ECO:0000313" key="2">
    <source>
        <dbReference type="Proteomes" id="UP000284119"/>
    </source>
</evidence>
<name>A0ABX9NWJ0_9GAMM</name>
<dbReference type="Proteomes" id="UP000284119">
    <property type="component" value="Unassembled WGS sequence"/>
</dbReference>
<keyword evidence="2" id="KW-1185">Reference proteome</keyword>
<accession>A0ABX9NWJ0</accession>
<dbReference type="RefSeq" id="WP_112164763.1">
    <property type="nucleotide sequence ID" value="NZ_JYDE01000007.1"/>
</dbReference>
<gene>
    <name evidence="1" type="ORF">D5396_17440</name>
</gene>
<dbReference type="EMBL" id="RAHG01000009">
    <property type="protein sequence ID" value="RJT11177.1"/>
    <property type="molecule type" value="Genomic_DNA"/>
</dbReference>
<evidence type="ECO:0000313" key="1">
    <source>
        <dbReference type="EMBL" id="RJT11177.1"/>
    </source>
</evidence>